<dbReference type="PANTHER" id="PTHR43877:SF2">
    <property type="entry name" value="AMINOALKYLPHOSPHONATE N-ACETYLTRANSFERASE-RELATED"/>
    <property type="match status" value="1"/>
</dbReference>
<dbReference type="PROSITE" id="PS51186">
    <property type="entry name" value="GNAT"/>
    <property type="match status" value="1"/>
</dbReference>
<dbReference type="CDD" id="cd04301">
    <property type="entry name" value="NAT_SF"/>
    <property type="match status" value="1"/>
</dbReference>
<keyword evidence="1 3" id="KW-0808">Transferase</keyword>
<evidence type="ECO:0000256" key="1">
    <source>
        <dbReference type="ARBA" id="ARBA00022679"/>
    </source>
</evidence>
<dbReference type="PANTHER" id="PTHR43877">
    <property type="entry name" value="AMINOALKYLPHOSPHONATE N-ACETYLTRANSFERASE-RELATED-RELATED"/>
    <property type="match status" value="1"/>
</dbReference>
<sequence length="168" mass="18369">MITYRLALPTEADTLKSLLWQHGQNEWNYLTEDGVNAEFELLERGAASAVVAVQDDEIIGCSVLIDATHSPDYLNKYTHQKLMYFIGDVVVASQHGGKGIATALLQACITQAREVGAEVVLIERHEENLASAGMMRKAGFHILDTFHDPEKRSAGSQNSCILAIELGA</sequence>
<dbReference type="InterPro" id="IPR050832">
    <property type="entry name" value="Bact_Acetyltransf"/>
</dbReference>
<dbReference type="InterPro" id="IPR016181">
    <property type="entry name" value="Acyl_CoA_acyltransferase"/>
</dbReference>
<reference evidence="3 4" key="1">
    <citation type="submission" date="2019-10" db="EMBL/GenBank/DDBJ databases">
        <title>Pseudoalteromonas rubra S4059.</title>
        <authorList>
            <person name="Paulsen S."/>
            <person name="Wang X."/>
        </authorList>
    </citation>
    <scope>NUCLEOTIDE SEQUENCE [LARGE SCALE GENOMIC DNA]</scope>
    <source>
        <strain evidence="3 4">S4059</strain>
    </source>
</reference>
<proteinExistence type="predicted"/>
<dbReference type="InterPro" id="IPR000182">
    <property type="entry name" value="GNAT_dom"/>
</dbReference>
<dbReference type="Pfam" id="PF00583">
    <property type="entry name" value="Acetyltransf_1"/>
    <property type="match status" value="1"/>
</dbReference>
<dbReference type="AlphaFoldDB" id="A0A5S3V2M0"/>
<gene>
    <name evidence="3" type="ORF">CWC22_023115</name>
</gene>
<dbReference type="Gene3D" id="3.40.630.30">
    <property type="match status" value="1"/>
</dbReference>
<evidence type="ECO:0000313" key="3">
    <source>
        <dbReference type="EMBL" id="QPB85894.1"/>
    </source>
</evidence>
<dbReference type="EMBL" id="CP045430">
    <property type="protein sequence ID" value="QPB85894.1"/>
    <property type="molecule type" value="Genomic_DNA"/>
</dbReference>
<evidence type="ECO:0000256" key="2">
    <source>
        <dbReference type="ARBA" id="ARBA00023315"/>
    </source>
</evidence>
<dbReference type="RefSeq" id="WP_138537111.1">
    <property type="nucleotide sequence ID" value="NZ_CP045430.1"/>
</dbReference>
<dbReference type="GO" id="GO:0016747">
    <property type="term" value="F:acyltransferase activity, transferring groups other than amino-acyl groups"/>
    <property type="evidence" value="ECO:0007669"/>
    <property type="project" value="InterPro"/>
</dbReference>
<evidence type="ECO:0000313" key="4">
    <source>
        <dbReference type="Proteomes" id="UP000305729"/>
    </source>
</evidence>
<dbReference type="SUPFAM" id="SSF55729">
    <property type="entry name" value="Acyl-CoA N-acyltransferases (Nat)"/>
    <property type="match status" value="1"/>
</dbReference>
<organism evidence="3 4">
    <name type="scientific">Pseudoalteromonas rubra</name>
    <dbReference type="NCBI Taxonomy" id="43658"/>
    <lineage>
        <taxon>Bacteria</taxon>
        <taxon>Pseudomonadati</taxon>
        <taxon>Pseudomonadota</taxon>
        <taxon>Gammaproteobacteria</taxon>
        <taxon>Alteromonadales</taxon>
        <taxon>Pseudoalteromonadaceae</taxon>
        <taxon>Pseudoalteromonas</taxon>
    </lineage>
</organism>
<name>A0A5S3V2M0_9GAMM</name>
<dbReference type="Proteomes" id="UP000305729">
    <property type="component" value="Chromosome 2"/>
</dbReference>
<accession>A0A5S3V2M0</accession>
<protein>
    <submittedName>
        <fullName evidence="3">GNAT family N-acetyltransferase</fullName>
    </submittedName>
</protein>
<keyword evidence="2" id="KW-0012">Acyltransferase</keyword>